<evidence type="ECO:0000256" key="3">
    <source>
        <dbReference type="ARBA" id="ARBA00023098"/>
    </source>
</evidence>
<feature type="domain" description="PNPLA" evidence="5">
    <location>
        <begin position="14"/>
        <end position="213"/>
    </location>
</feature>
<dbReference type="EMBL" id="CP119083">
    <property type="protein sequence ID" value="WEF35228.1"/>
    <property type="molecule type" value="Genomic_DNA"/>
</dbReference>
<keyword evidence="2 4" id="KW-0442">Lipid degradation</keyword>
<evidence type="ECO:0000256" key="2">
    <source>
        <dbReference type="ARBA" id="ARBA00022963"/>
    </source>
</evidence>
<evidence type="ECO:0000256" key="4">
    <source>
        <dbReference type="PROSITE-ProRule" id="PRU01161"/>
    </source>
</evidence>
<dbReference type="PANTHER" id="PTHR14226:SF78">
    <property type="entry name" value="SLR0060 PROTEIN"/>
    <property type="match status" value="1"/>
</dbReference>
<dbReference type="InterPro" id="IPR050301">
    <property type="entry name" value="NTE"/>
</dbReference>
<dbReference type="InterPro" id="IPR016035">
    <property type="entry name" value="Acyl_Trfase/lysoPLipase"/>
</dbReference>
<protein>
    <submittedName>
        <fullName evidence="6">Patatin-like phospholipase family protein</fullName>
    </submittedName>
</protein>
<accession>A0ABY8BIP0</accession>
<keyword evidence="7" id="KW-1185">Reference proteome</keyword>
<keyword evidence="3 4" id="KW-0443">Lipid metabolism</keyword>
<evidence type="ECO:0000259" key="5">
    <source>
        <dbReference type="PROSITE" id="PS51635"/>
    </source>
</evidence>
<sequence length="349" mass="37482">MHIVKNTGPRTVSLALQGAGTYGAFTWGVLDRLLDEDFVIDSVTGSSSGAVNATVLADGYALGGGRRGAQAALRRFWTGVSQVAAFSPLRPTPLDLLAGSGSLQHCPSYHLMEAAGVLLGPVLQTPLTHNPLRNVFSSLIDFGRVRACTELELFVAATNVRTGTGKLFRRHEMDAQRLLASACLPTVFAAVEVDGESYWDGSFIANPPLAPLRERPTRDVIVVQNNPIARADMPRSMADISNRANEIAFNISFVREISALTHVGAVPDEDRGATMPPEPFRLHLVSGTDTLGSYTISSKFNGELPFLLRLHALGVAAAETWLRTHGHDVGVRSTIDTGPVFFAERGLRA</sequence>
<evidence type="ECO:0000313" key="6">
    <source>
        <dbReference type="EMBL" id="WEF35228.1"/>
    </source>
</evidence>
<evidence type="ECO:0000313" key="7">
    <source>
        <dbReference type="Proteomes" id="UP001216510"/>
    </source>
</evidence>
<dbReference type="Gene3D" id="3.40.1090.10">
    <property type="entry name" value="Cytosolic phospholipase A2 catalytic domain"/>
    <property type="match status" value="2"/>
</dbReference>
<reference evidence="6 7" key="1">
    <citation type="submission" date="2023-02" db="EMBL/GenBank/DDBJ databases">
        <title>Gemone sequence of Telluria chitinolytica ACM 3522T.</title>
        <authorList>
            <person name="Frediansyah A."/>
            <person name="Miess H."/>
            <person name="Gross H."/>
        </authorList>
    </citation>
    <scope>NUCLEOTIDE SEQUENCE [LARGE SCALE GENOMIC DNA]</scope>
    <source>
        <strain evidence="6 7">ACM 3522</strain>
    </source>
</reference>
<proteinExistence type="predicted"/>
<comment type="caution">
    <text evidence="4">Lacks conserved residue(s) required for the propagation of feature annotation.</text>
</comment>
<feature type="active site" description="Nucleophile" evidence="4">
    <location>
        <position position="47"/>
    </location>
</feature>
<name>A0ABY8BIP0_9BURK</name>
<dbReference type="Pfam" id="PF01734">
    <property type="entry name" value="Patatin"/>
    <property type="match status" value="1"/>
</dbReference>
<keyword evidence="1 4" id="KW-0378">Hydrolase</keyword>
<evidence type="ECO:0000256" key="1">
    <source>
        <dbReference type="ARBA" id="ARBA00022801"/>
    </source>
</evidence>
<dbReference type="InterPro" id="IPR002641">
    <property type="entry name" value="PNPLA_dom"/>
</dbReference>
<gene>
    <name evidence="6" type="ORF">PX653_10870</name>
</gene>
<feature type="active site" description="Proton acceptor" evidence="4">
    <location>
        <position position="200"/>
    </location>
</feature>
<dbReference type="PROSITE" id="PS51635">
    <property type="entry name" value="PNPLA"/>
    <property type="match status" value="1"/>
</dbReference>
<dbReference type="SUPFAM" id="SSF52151">
    <property type="entry name" value="FabD/lysophospholipase-like"/>
    <property type="match status" value="1"/>
</dbReference>
<feature type="short sequence motif" description="GXSXG" evidence="4">
    <location>
        <begin position="45"/>
        <end position="49"/>
    </location>
</feature>
<dbReference type="RefSeq" id="WP_277417894.1">
    <property type="nucleotide sequence ID" value="NZ_CP119083.1"/>
</dbReference>
<feature type="short sequence motif" description="GXGXXG" evidence="4">
    <location>
        <begin position="18"/>
        <end position="23"/>
    </location>
</feature>
<organism evidence="6 7">
    <name type="scientific">Pseudoduganella chitinolytica</name>
    <dbReference type="NCBI Taxonomy" id="34070"/>
    <lineage>
        <taxon>Bacteria</taxon>
        <taxon>Pseudomonadati</taxon>
        <taxon>Pseudomonadota</taxon>
        <taxon>Betaproteobacteria</taxon>
        <taxon>Burkholderiales</taxon>
        <taxon>Oxalobacteraceae</taxon>
        <taxon>Telluria group</taxon>
        <taxon>Pseudoduganella</taxon>
    </lineage>
</organism>
<dbReference type="Proteomes" id="UP001216510">
    <property type="component" value="Chromosome"/>
</dbReference>
<dbReference type="PANTHER" id="PTHR14226">
    <property type="entry name" value="NEUROPATHY TARGET ESTERASE/SWISS CHEESE D.MELANOGASTER"/>
    <property type="match status" value="1"/>
</dbReference>